<proteinExistence type="predicted"/>
<organism evidence="1 2">
    <name type="scientific">Photorhabdus namnaonensis</name>
    <dbReference type="NCBI Taxonomy" id="1851568"/>
    <lineage>
        <taxon>Bacteria</taxon>
        <taxon>Pseudomonadati</taxon>
        <taxon>Pseudomonadota</taxon>
        <taxon>Gammaproteobacteria</taxon>
        <taxon>Enterobacterales</taxon>
        <taxon>Morganellaceae</taxon>
        <taxon>Photorhabdus</taxon>
    </lineage>
</organism>
<dbReference type="PATRIC" id="fig|29488.15.peg.1046"/>
<reference evidence="2" key="1">
    <citation type="submission" date="2015-11" db="EMBL/GenBank/DDBJ databases">
        <authorList>
            <person name="Tobias N.J."/>
            <person name="Mishra B."/>
            <person name="Gupta D.K."/>
            <person name="Thines M."/>
            <person name="Stinear T.P."/>
            <person name="Bode H.B."/>
        </authorList>
    </citation>
    <scope>NUCLEOTIDE SEQUENCE [LARGE SCALE GENOMIC DNA]</scope>
    <source>
        <strain evidence="2">PB45.5</strain>
    </source>
</reference>
<dbReference type="EMBL" id="LOIC01000020">
    <property type="protein sequence ID" value="OCA55849.1"/>
    <property type="molecule type" value="Genomic_DNA"/>
</dbReference>
<accession>A0A1B8YL94</accession>
<dbReference type="AlphaFoldDB" id="A0A1B8YL94"/>
<sequence>MMTQENILDTETAVLGEDGLAIQAGWIKVYHVNPYSREFSGSDFEYVAEGVGVSAHSYLDAPDLPDSDDMAVRRSEDGGYWEIVPDHRGKIAYNTQAGAQEEVTALGELPETLTLEQPSTDFDQWDGEKWVTDFEAQKVSQIEQAEQQRAIFRRQAEDAITVLQYAVETEMASEAEKALLLDWKKYLVLLRRVDASSAPYIDWPEQTKE</sequence>
<evidence type="ECO:0000313" key="1">
    <source>
        <dbReference type="EMBL" id="OCA55849.1"/>
    </source>
</evidence>
<protein>
    <submittedName>
        <fullName evidence="1">Caudovirales tail fiber assembly protein</fullName>
    </submittedName>
</protein>
<dbReference type="InterPro" id="IPR051220">
    <property type="entry name" value="TFA_Chaperone"/>
</dbReference>
<dbReference type="PANTHER" id="PTHR34413:SF2">
    <property type="entry name" value="PROPHAGE TAIL FIBER ASSEMBLY PROTEIN HOMOLOG TFAE-RELATED"/>
    <property type="match status" value="1"/>
</dbReference>
<dbReference type="Pfam" id="PF02413">
    <property type="entry name" value="Caudo_TAP"/>
    <property type="match status" value="1"/>
</dbReference>
<evidence type="ECO:0000313" key="2">
    <source>
        <dbReference type="Proteomes" id="UP000092665"/>
    </source>
</evidence>
<dbReference type="Proteomes" id="UP000092665">
    <property type="component" value="Unassembled WGS sequence"/>
</dbReference>
<dbReference type="InterPro" id="IPR003458">
    <property type="entry name" value="Phage_T4_Gp38_tail_assem"/>
</dbReference>
<gene>
    <name evidence="1" type="ORF">Phpb_00956</name>
</gene>
<name>A0A1B8YL94_9GAMM</name>
<comment type="caution">
    <text evidence="1">The sequence shown here is derived from an EMBL/GenBank/DDBJ whole genome shotgun (WGS) entry which is preliminary data.</text>
</comment>
<keyword evidence="2" id="KW-1185">Reference proteome</keyword>
<dbReference type="PANTHER" id="PTHR34413">
    <property type="entry name" value="PROPHAGE TAIL FIBER ASSEMBLY PROTEIN HOMOLOG TFAE-RELATED-RELATED"/>
    <property type="match status" value="1"/>
</dbReference>